<dbReference type="Pfam" id="PF05977">
    <property type="entry name" value="MFS_3"/>
    <property type="match status" value="1"/>
</dbReference>
<dbReference type="InterPro" id="IPR020846">
    <property type="entry name" value="MFS_dom"/>
</dbReference>
<proteinExistence type="predicted"/>
<protein>
    <submittedName>
        <fullName evidence="9">MFS transporter</fullName>
    </submittedName>
</protein>
<dbReference type="SUPFAM" id="SSF103473">
    <property type="entry name" value="MFS general substrate transporter"/>
    <property type="match status" value="1"/>
</dbReference>
<keyword evidence="10" id="KW-1185">Reference proteome</keyword>
<organism evidence="9 10">
    <name type="scientific">Rubrobacter tropicus</name>
    <dbReference type="NCBI Taxonomy" id="2653851"/>
    <lineage>
        <taxon>Bacteria</taxon>
        <taxon>Bacillati</taxon>
        <taxon>Actinomycetota</taxon>
        <taxon>Rubrobacteria</taxon>
        <taxon>Rubrobacterales</taxon>
        <taxon>Rubrobacteraceae</taxon>
        <taxon>Rubrobacter</taxon>
    </lineage>
</organism>
<feature type="transmembrane region" description="Helical" evidence="7">
    <location>
        <begin position="34"/>
        <end position="56"/>
    </location>
</feature>
<dbReference type="KEGG" id="rub:GBA63_18220"/>
<keyword evidence="2" id="KW-0813">Transport</keyword>
<name>A0A6G8QCZ9_9ACTN</name>
<evidence type="ECO:0000256" key="7">
    <source>
        <dbReference type="SAM" id="Phobius"/>
    </source>
</evidence>
<evidence type="ECO:0000256" key="2">
    <source>
        <dbReference type="ARBA" id="ARBA00022448"/>
    </source>
</evidence>
<dbReference type="GO" id="GO:0005886">
    <property type="term" value="C:plasma membrane"/>
    <property type="evidence" value="ECO:0007669"/>
    <property type="project" value="UniProtKB-SubCell"/>
</dbReference>
<keyword evidence="4 7" id="KW-0812">Transmembrane</keyword>
<evidence type="ECO:0000259" key="8">
    <source>
        <dbReference type="PROSITE" id="PS50850"/>
    </source>
</evidence>
<dbReference type="PROSITE" id="PS50850">
    <property type="entry name" value="MFS"/>
    <property type="match status" value="2"/>
</dbReference>
<sequence length="388" mass="39355">MRLWAGQAASFVGDAVSMVALVVLIVQITGSASAVGGALVARVLPTLASPFFGVLADRLDRRMVLVASDLARALLAVGFVFARDLAVLYVLIFLMGAARALFNPTVRAAFPGVVGGGDLTRANSLISATFSVSVTAGPALGGLLVAGVGVGAAFLLDAATFLFSAALLYRLPLSGPEAESEESFLSEFKAGLGYLAGARVPLAMVAGAFLTVLATDLATPAEVFLAKQTFGTGDAGYGLLLGVWGAGMAVGSACMGVLGDRVPLLPIYFIGIFAWALALLGTATSPIFAAALGALAVAGVANGVDNVVTDTVLQRRVPEALLGRVFSVRFTGYSAAEALAYPLGGLFVDTFGPRPTYALSGLVTAGVGVLILLFLLPALLARPEGTQG</sequence>
<dbReference type="InterPro" id="IPR022324">
    <property type="entry name" value="Bacilysin_exporter_BacE_put"/>
</dbReference>
<feature type="domain" description="Major facilitator superfamily (MFS) profile" evidence="8">
    <location>
        <begin position="1"/>
        <end position="176"/>
    </location>
</feature>
<feature type="transmembrane region" description="Helical" evidence="7">
    <location>
        <begin position="192"/>
        <end position="215"/>
    </location>
</feature>
<keyword evidence="5 7" id="KW-1133">Transmembrane helix</keyword>
<evidence type="ECO:0000256" key="1">
    <source>
        <dbReference type="ARBA" id="ARBA00004651"/>
    </source>
</evidence>
<feature type="transmembrane region" description="Helical" evidence="7">
    <location>
        <begin position="122"/>
        <end position="146"/>
    </location>
</feature>
<comment type="subcellular location">
    <subcellularLocation>
        <location evidence="1">Cell membrane</location>
        <topology evidence="1">Multi-pass membrane protein</topology>
    </subcellularLocation>
</comment>
<evidence type="ECO:0000256" key="6">
    <source>
        <dbReference type="ARBA" id="ARBA00023136"/>
    </source>
</evidence>
<dbReference type="PANTHER" id="PTHR43266">
    <property type="entry name" value="MACROLIDE-EFFLUX PROTEIN"/>
    <property type="match status" value="1"/>
</dbReference>
<keyword evidence="6 7" id="KW-0472">Membrane</keyword>
<dbReference type="PRINTS" id="PR01988">
    <property type="entry name" value="EXPORTERBACE"/>
</dbReference>
<reference evidence="9 10" key="1">
    <citation type="submission" date="2019-10" db="EMBL/GenBank/DDBJ databases">
        <title>Rubrobacter sp nov SCSIO 52090 isolated from a deep-sea sediment in the South China Sea.</title>
        <authorList>
            <person name="Chen R.W."/>
        </authorList>
    </citation>
    <scope>NUCLEOTIDE SEQUENCE [LARGE SCALE GENOMIC DNA]</scope>
    <source>
        <strain evidence="9 10">SCSIO 52909</strain>
    </source>
</reference>
<gene>
    <name evidence="9" type="ORF">GBA63_18220</name>
</gene>
<dbReference type="Proteomes" id="UP000501452">
    <property type="component" value="Chromosome"/>
</dbReference>
<evidence type="ECO:0000256" key="3">
    <source>
        <dbReference type="ARBA" id="ARBA00022475"/>
    </source>
</evidence>
<dbReference type="Gene3D" id="1.20.1250.20">
    <property type="entry name" value="MFS general substrate transporter like domains"/>
    <property type="match status" value="2"/>
</dbReference>
<dbReference type="GO" id="GO:0022857">
    <property type="term" value="F:transmembrane transporter activity"/>
    <property type="evidence" value="ECO:0007669"/>
    <property type="project" value="InterPro"/>
</dbReference>
<accession>A0A6G8QCZ9</accession>
<feature type="transmembrane region" description="Helical" evidence="7">
    <location>
        <begin position="265"/>
        <end position="298"/>
    </location>
</feature>
<dbReference type="AlphaFoldDB" id="A0A6G8QCZ9"/>
<feature type="domain" description="Major facilitator superfamily (MFS) profile" evidence="8">
    <location>
        <begin position="200"/>
        <end position="388"/>
    </location>
</feature>
<evidence type="ECO:0000256" key="5">
    <source>
        <dbReference type="ARBA" id="ARBA00022989"/>
    </source>
</evidence>
<dbReference type="EMBL" id="CP045119">
    <property type="protein sequence ID" value="QIN84359.1"/>
    <property type="molecule type" value="Genomic_DNA"/>
</dbReference>
<keyword evidence="3" id="KW-1003">Cell membrane</keyword>
<dbReference type="PANTHER" id="PTHR43266:SF2">
    <property type="entry name" value="MAJOR FACILITATOR SUPERFAMILY (MFS) PROFILE DOMAIN-CONTAINING PROTEIN"/>
    <property type="match status" value="1"/>
</dbReference>
<feature type="transmembrane region" description="Helical" evidence="7">
    <location>
        <begin position="357"/>
        <end position="380"/>
    </location>
</feature>
<dbReference type="InterPro" id="IPR010290">
    <property type="entry name" value="TM_effector"/>
</dbReference>
<feature type="transmembrane region" description="Helical" evidence="7">
    <location>
        <begin position="7"/>
        <end position="28"/>
    </location>
</feature>
<dbReference type="InterPro" id="IPR036259">
    <property type="entry name" value="MFS_trans_sf"/>
</dbReference>
<feature type="transmembrane region" description="Helical" evidence="7">
    <location>
        <begin position="235"/>
        <end position="258"/>
    </location>
</feature>
<dbReference type="CDD" id="cd06173">
    <property type="entry name" value="MFS_MefA_like"/>
    <property type="match status" value="1"/>
</dbReference>
<evidence type="ECO:0000256" key="4">
    <source>
        <dbReference type="ARBA" id="ARBA00022692"/>
    </source>
</evidence>
<evidence type="ECO:0000313" key="10">
    <source>
        <dbReference type="Proteomes" id="UP000501452"/>
    </source>
</evidence>
<evidence type="ECO:0000313" key="9">
    <source>
        <dbReference type="EMBL" id="QIN84359.1"/>
    </source>
</evidence>